<evidence type="ECO:0000313" key="4">
    <source>
        <dbReference type="Proteomes" id="UP000601223"/>
    </source>
</evidence>
<sequence length="205" mass="22420">MIFGTRMSRTVAKVRHARTMAVMSAAVALALTGCAADRCPPTQQSAPNSQQEAPAKPKYGFGVPKGDPSLDRSTVNTVYSLLGNRKCKTAADNMDDDAWQDFLDPREVLLVQAAVELCGNNDKKADPRRAAALYEAVSDQFGGWNHIGWSETSSSLSWHVCEMYKSVASTIDKKDRDDVICSNADAPDKVLQWQADTDPRALVQR</sequence>
<dbReference type="Proteomes" id="UP000601223">
    <property type="component" value="Unassembled WGS sequence"/>
</dbReference>
<feature type="region of interest" description="Disordered" evidence="1">
    <location>
        <begin position="40"/>
        <end position="66"/>
    </location>
</feature>
<proteinExistence type="predicted"/>
<keyword evidence="2" id="KW-0732">Signal</keyword>
<gene>
    <name evidence="3" type="ORF">Cba03nite_59870</name>
</gene>
<organism evidence="3 4">
    <name type="scientific">Catellatospora bangladeshensis</name>
    <dbReference type="NCBI Taxonomy" id="310355"/>
    <lineage>
        <taxon>Bacteria</taxon>
        <taxon>Bacillati</taxon>
        <taxon>Actinomycetota</taxon>
        <taxon>Actinomycetes</taxon>
        <taxon>Micromonosporales</taxon>
        <taxon>Micromonosporaceae</taxon>
        <taxon>Catellatospora</taxon>
    </lineage>
</organism>
<dbReference type="RefSeq" id="WP_203753223.1">
    <property type="nucleotide sequence ID" value="NZ_BONF01000039.1"/>
</dbReference>
<evidence type="ECO:0008006" key="5">
    <source>
        <dbReference type="Google" id="ProtNLM"/>
    </source>
</evidence>
<reference evidence="3 4" key="1">
    <citation type="submission" date="2021-01" db="EMBL/GenBank/DDBJ databases">
        <title>Whole genome shotgun sequence of Catellatospora bangladeshensis NBRC 107357.</title>
        <authorList>
            <person name="Komaki H."/>
            <person name="Tamura T."/>
        </authorList>
    </citation>
    <scope>NUCLEOTIDE SEQUENCE [LARGE SCALE GENOMIC DNA]</scope>
    <source>
        <strain evidence="3 4">NBRC 107357</strain>
    </source>
</reference>
<name>A0A8J3JQ28_9ACTN</name>
<feature type="compositionally biased region" description="Polar residues" evidence="1">
    <location>
        <begin position="41"/>
        <end position="52"/>
    </location>
</feature>
<accession>A0A8J3JQ28</accession>
<evidence type="ECO:0000313" key="3">
    <source>
        <dbReference type="EMBL" id="GIF84638.1"/>
    </source>
</evidence>
<dbReference type="PROSITE" id="PS51257">
    <property type="entry name" value="PROKAR_LIPOPROTEIN"/>
    <property type="match status" value="1"/>
</dbReference>
<comment type="caution">
    <text evidence="3">The sequence shown here is derived from an EMBL/GenBank/DDBJ whole genome shotgun (WGS) entry which is preliminary data.</text>
</comment>
<dbReference type="AlphaFoldDB" id="A0A8J3JQ28"/>
<protein>
    <recommendedName>
        <fullName evidence="5">Lipoprotein</fullName>
    </recommendedName>
</protein>
<feature type="signal peptide" evidence="2">
    <location>
        <begin position="1"/>
        <end position="35"/>
    </location>
</feature>
<feature type="chain" id="PRO_5035231753" description="Lipoprotein" evidence="2">
    <location>
        <begin position="36"/>
        <end position="205"/>
    </location>
</feature>
<dbReference type="EMBL" id="BONF01000039">
    <property type="protein sequence ID" value="GIF84638.1"/>
    <property type="molecule type" value="Genomic_DNA"/>
</dbReference>
<evidence type="ECO:0000256" key="2">
    <source>
        <dbReference type="SAM" id="SignalP"/>
    </source>
</evidence>
<evidence type="ECO:0000256" key="1">
    <source>
        <dbReference type="SAM" id="MobiDB-lite"/>
    </source>
</evidence>
<keyword evidence="4" id="KW-1185">Reference proteome</keyword>